<dbReference type="Pfam" id="PF00561">
    <property type="entry name" value="Abhydrolase_1"/>
    <property type="match status" value="1"/>
</dbReference>
<dbReference type="EC" id="2.3.1.31" evidence="2"/>
<name>A0A7M1R1Q2_9ACTO</name>
<feature type="active site" evidence="2 3">
    <location>
        <position position="393"/>
    </location>
</feature>
<dbReference type="GO" id="GO:0009092">
    <property type="term" value="P:homoserine metabolic process"/>
    <property type="evidence" value="ECO:0007669"/>
    <property type="project" value="TreeGrafter"/>
</dbReference>
<feature type="domain" description="AB hydrolase-1" evidence="4">
    <location>
        <begin position="97"/>
        <end position="395"/>
    </location>
</feature>
<keyword evidence="2 5" id="KW-0012">Acyltransferase</keyword>
<keyword evidence="2" id="KW-0486">Methionine biosynthesis</keyword>
<feature type="active site" evidence="2 3">
    <location>
        <position position="363"/>
    </location>
</feature>
<feature type="active site" description="Nucleophile" evidence="2 3">
    <location>
        <position position="198"/>
    </location>
</feature>
<dbReference type="NCBIfam" id="TIGR01392">
    <property type="entry name" value="homoserO_Ac_trn"/>
    <property type="match status" value="1"/>
</dbReference>
<dbReference type="UniPathway" id="UPA00051">
    <property type="reaction ID" value="UER00074"/>
</dbReference>
<sequence length="430" mass="46261">MKEPMTARDISLPAFLVGYPPLTPVTDAAPVADFDTGYHPPLIAKPIPASGAWREGDDPGERQFLDVGPMDLELGGRLPAVRLAFETWGELNDAGTNAVLLCHALTGDSHATSTDGTDGWWNDVVGPGKAIDTDRWFVVCPNVLGGCQGSTGPSSNAPDGQPWGSRFPEVTIRDMCAAEYRLAEQLGVRRWALVAGASFGGNRVMEWAASYPQMTGAIAVLVAGPATTAEQIAYQKTQNQAIVFDPAFRGGDYYSLPDGAGPHRGLGLARELAHITYRCPTEFDQRFGRTPQEGEDPLAGGRYAVASYLDYHAYKLAVRFDANSYLRISQAMITHDIGRGRGGTASVIAQLTMPALVVSVDSDRLFYPRDVEALAAALPGSGPVRHVHSEYGHDGFLIENDQVTKILRGFLDDPSIFPDAATPRSCRDRG</sequence>
<comment type="catalytic activity">
    <reaction evidence="2">
        <text>L-homoserine + acetyl-CoA = O-acetyl-L-homoserine + CoA</text>
        <dbReference type="Rhea" id="RHEA:13701"/>
        <dbReference type="ChEBI" id="CHEBI:57287"/>
        <dbReference type="ChEBI" id="CHEBI:57288"/>
        <dbReference type="ChEBI" id="CHEBI:57476"/>
        <dbReference type="ChEBI" id="CHEBI:57716"/>
        <dbReference type="EC" id="2.3.1.31"/>
    </reaction>
</comment>
<dbReference type="SUPFAM" id="SSF53474">
    <property type="entry name" value="alpha/beta-Hydrolases"/>
    <property type="match status" value="1"/>
</dbReference>
<dbReference type="PANTHER" id="PTHR32268:SF11">
    <property type="entry name" value="HOMOSERINE O-ACETYLTRANSFERASE"/>
    <property type="match status" value="1"/>
</dbReference>
<evidence type="ECO:0000256" key="2">
    <source>
        <dbReference type="HAMAP-Rule" id="MF_00296"/>
    </source>
</evidence>
<feature type="binding site" evidence="2">
    <location>
        <position position="394"/>
    </location>
    <ligand>
        <name>substrate</name>
    </ligand>
</feature>
<dbReference type="Gene3D" id="3.40.50.1820">
    <property type="entry name" value="alpha/beta hydrolase"/>
    <property type="match status" value="1"/>
</dbReference>
<dbReference type="GO" id="GO:0009086">
    <property type="term" value="P:methionine biosynthetic process"/>
    <property type="evidence" value="ECO:0007669"/>
    <property type="project" value="UniProtKB-UniRule"/>
</dbReference>
<dbReference type="NCBIfam" id="NF001209">
    <property type="entry name" value="PRK00175.1"/>
    <property type="match status" value="1"/>
</dbReference>
<comment type="subcellular location">
    <subcellularLocation>
        <location evidence="2">Cytoplasm</location>
    </subcellularLocation>
</comment>
<dbReference type="InterPro" id="IPR029058">
    <property type="entry name" value="AB_hydrolase_fold"/>
</dbReference>
<dbReference type="HAMAP" id="MF_00296">
    <property type="entry name" value="MetX_acyltransf"/>
    <property type="match status" value="1"/>
</dbReference>
<feature type="binding site" evidence="2">
    <location>
        <position position="270"/>
    </location>
    <ligand>
        <name>substrate</name>
    </ligand>
</feature>
<evidence type="ECO:0000313" key="6">
    <source>
        <dbReference type="Proteomes" id="UP000594961"/>
    </source>
</evidence>
<comment type="similarity">
    <text evidence="2">Belongs to the AB hydrolase superfamily. MetX family.</text>
</comment>
<dbReference type="GO" id="GO:0004414">
    <property type="term" value="F:homoserine O-acetyltransferase activity"/>
    <property type="evidence" value="ECO:0007669"/>
    <property type="project" value="UniProtKB-UniRule"/>
</dbReference>
<organism evidence="5 6">
    <name type="scientific">Trueperella pecoris</name>
    <dbReference type="NCBI Taxonomy" id="2733571"/>
    <lineage>
        <taxon>Bacteria</taxon>
        <taxon>Bacillati</taxon>
        <taxon>Actinomycetota</taxon>
        <taxon>Actinomycetes</taxon>
        <taxon>Actinomycetales</taxon>
        <taxon>Actinomycetaceae</taxon>
        <taxon>Trueperella</taxon>
    </lineage>
</organism>
<dbReference type="InterPro" id="IPR008220">
    <property type="entry name" value="HAT_MetX-like"/>
</dbReference>
<evidence type="ECO:0000259" key="4">
    <source>
        <dbReference type="Pfam" id="PF00561"/>
    </source>
</evidence>
<evidence type="ECO:0000256" key="1">
    <source>
        <dbReference type="ARBA" id="ARBA00022679"/>
    </source>
</evidence>
<proteinExistence type="inferred from homology"/>
<comment type="function">
    <text evidence="2">Transfers an acetyl group from acetyl-CoA to L-homoserine, forming acetyl-L-homoserine.</text>
</comment>
<comment type="caution">
    <text evidence="2">Lacks conserved residue(s) required for the propagation of feature annotation.</text>
</comment>
<gene>
    <name evidence="2" type="primary">metXA</name>
    <name evidence="5" type="ORF">INS90_02000</name>
</gene>
<comment type="pathway">
    <text evidence="2">Amino-acid biosynthesis; L-methionine biosynthesis via de novo pathway; O-acetyl-L-homoserine from L-homoserine: step 1/1.</text>
</comment>
<dbReference type="GO" id="GO:0005737">
    <property type="term" value="C:cytoplasm"/>
    <property type="evidence" value="ECO:0007669"/>
    <property type="project" value="UniProtKB-SubCell"/>
</dbReference>
<dbReference type="PIRSF" id="PIRSF000443">
    <property type="entry name" value="Homoser_Ac_trans"/>
    <property type="match status" value="1"/>
</dbReference>
<dbReference type="PANTHER" id="PTHR32268">
    <property type="entry name" value="HOMOSERINE O-ACETYLTRANSFERASE"/>
    <property type="match status" value="1"/>
</dbReference>
<dbReference type="InterPro" id="IPR000073">
    <property type="entry name" value="AB_hydrolase_1"/>
</dbReference>
<evidence type="ECO:0000313" key="5">
    <source>
        <dbReference type="EMBL" id="QOR48093.1"/>
    </source>
</evidence>
<keyword evidence="2" id="KW-0028">Amino-acid biosynthesis</keyword>
<dbReference type="AlphaFoldDB" id="A0A7M1R1Q2"/>
<comment type="subunit">
    <text evidence="2">Homodimer.</text>
</comment>
<evidence type="ECO:0000256" key="3">
    <source>
        <dbReference type="PIRSR" id="PIRSR000443-1"/>
    </source>
</evidence>
<dbReference type="EMBL" id="CP063212">
    <property type="protein sequence ID" value="QOR48093.1"/>
    <property type="molecule type" value="Genomic_DNA"/>
</dbReference>
<keyword evidence="1 2" id="KW-0808">Transferase</keyword>
<keyword evidence="2" id="KW-0963">Cytoplasm</keyword>
<reference evidence="5 6" key="1">
    <citation type="submission" date="2020-10" db="EMBL/GenBank/DDBJ databases">
        <title>Trueperella pecoris sp. nov. isolated from bovine and porcine specimens.</title>
        <authorList>
            <person name="Schoenecker L."/>
            <person name="Schnydrig P."/>
            <person name="Brodard I."/>
            <person name="Thomann A."/>
            <person name="Hemphill A."/>
            <person name="Rodriguez-Campos S."/>
            <person name="Perreten V."/>
            <person name="Jores J."/>
            <person name="Kittl S."/>
        </authorList>
    </citation>
    <scope>NUCLEOTIDE SEQUENCE [LARGE SCALE GENOMIC DNA]</scope>
    <source>
        <strain evidence="5 6">19OD0592</strain>
    </source>
</reference>
<protein>
    <recommendedName>
        <fullName evidence="2">Homoserine O-acetyltransferase</fullName>
        <shortName evidence="2">HAT</shortName>
        <ecNumber evidence="2">2.3.1.31</ecNumber>
    </recommendedName>
    <alternativeName>
        <fullName evidence="2">Homoserine transacetylase</fullName>
        <shortName evidence="2">HTA</shortName>
    </alternativeName>
</protein>
<accession>A0A7M1R1Q2</accession>
<dbReference type="Proteomes" id="UP000594961">
    <property type="component" value="Chromosome"/>
</dbReference>